<feature type="domain" description="FAD-binding" evidence="6">
    <location>
        <begin position="291"/>
        <end position="357"/>
    </location>
</feature>
<evidence type="ECO:0000256" key="3">
    <source>
        <dbReference type="ARBA" id="ARBA00023033"/>
    </source>
</evidence>
<dbReference type="Gene3D" id="3.50.50.60">
    <property type="entry name" value="FAD/NAD(P)-binding domain"/>
    <property type="match status" value="1"/>
</dbReference>
<evidence type="ECO:0000256" key="2">
    <source>
        <dbReference type="ARBA" id="ARBA00023002"/>
    </source>
</evidence>
<dbReference type="Proteomes" id="UP001205311">
    <property type="component" value="Unassembled WGS sequence"/>
</dbReference>
<evidence type="ECO:0000256" key="1">
    <source>
        <dbReference type="ARBA" id="ARBA00022630"/>
    </source>
</evidence>
<dbReference type="PRINTS" id="PR00420">
    <property type="entry name" value="RNGMNOXGNASE"/>
</dbReference>
<evidence type="ECO:0000313" key="8">
    <source>
        <dbReference type="Proteomes" id="UP001205311"/>
    </source>
</evidence>
<evidence type="ECO:0000256" key="4">
    <source>
        <dbReference type="SAM" id="MobiDB-lite"/>
    </source>
</evidence>
<protein>
    <submittedName>
        <fullName evidence="7">2-polyprenyl-6-methoxyphenol hydroxylase</fullName>
    </submittedName>
</protein>
<dbReference type="InterPro" id="IPR050493">
    <property type="entry name" value="FAD-dep_Monooxygenase_BioMet"/>
</dbReference>
<dbReference type="SUPFAM" id="SSF51905">
    <property type="entry name" value="FAD/NAD(P)-binding domain"/>
    <property type="match status" value="1"/>
</dbReference>
<organism evidence="7 8">
    <name type="scientific">Streptoalloteichus tenebrarius (strain ATCC 17920 / DSM 40477 / JCM 4838 / CBS 697.72 / NBRC 16177 / NCIMB 11028 / NRRL B-12390 / A12253. 1 / ISP 5477)</name>
    <name type="common">Streptomyces tenebrarius</name>
    <dbReference type="NCBI Taxonomy" id="1933"/>
    <lineage>
        <taxon>Bacteria</taxon>
        <taxon>Bacillati</taxon>
        <taxon>Actinomycetota</taxon>
        <taxon>Actinomycetes</taxon>
        <taxon>Pseudonocardiales</taxon>
        <taxon>Pseudonocardiaceae</taxon>
        <taxon>Streptoalloteichus</taxon>
    </lineage>
</organism>
<dbReference type="Pfam" id="PF00890">
    <property type="entry name" value="FAD_binding_2"/>
    <property type="match status" value="1"/>
</dbReference>
<feature type="domain" description="FAD-dependent oxidoreductase 2 FAD-binding" evidence="5">
    <location>
        <begin position="2"/>
        <end position="34"/>
    </location>
</feature>
<gene>
    <name evidence="7" type="ORF">LX15_006305</name>
</gene>
<dbReference type="PANTHER" id="PTHR13789:SF309">
    <property type="entry name" value="PUTATIVE (AFU_ORTHOLOGUE AFUA_6G14510)-RELATED"/>
    <property type="match status" value="1"/>
</dbReference>
<evidence type="ECO:0000313" key="7">
    <source>
        <dbReference type="EMBL" id="MCP2262565.1"/>
    </source>
</evidence>
<evidence type="ECO:0000259" key="6">
    <source>
        <dbReference type="Pfam" id="PF01494"/>
    </source>
</evidence>
<feature type="region of interest" description="Disordered" evidence="4">
    <location>
        <begin position="34"/>
        <end position="65"/>
    </location>
</feature>
<reference evidence="7 8" key="1">
    <citation type="submission" date="2022-06" db="EMBL/GenBank/DDBJ databases">
        <title>Genomic Encyclopedia of Archaeal and Bacterial Type Strains, Phase II (KMG-II): from individual species to whole genera.</title>
        <authorList>
            <person name="Goeker M."/>
        </authorList>
    </citation>
    <scope>NUCLEOTIDE SEQUENCE [LARGE SCALE GENOMIC DNA]</scope>
    <source>
        <strain evidence="7 8">DSM 40477</strain>
    </source>
</reference>
<name>A0ABT1I4R7_STRSD</name>
<accession>A0ABT1I4R7</accession>
<dbReference type="RefSeq" id="WP_253674780.1">
    <property type="nucleotide sequence ID" value="NZ_JAMTCP010000077.1"/>
</dbReference>
<comment type="caution">
    <text evidence="7">The sequence shown here is derived from an EMBL/GenBank/DDBJ whole genome shotgun (WGS) entry which is preliminary data.</text>
</comment>
<proteinExistence type="predicted"/>
<keyword evidence="2" id="KW-0560">Oxidoreductase</keyword>
<evidence type="ECO:0000259" key="5">
    <source>
        <dbReference type="Pfam" id="PF00890"/>
    </source>
</evidence>
<dbReference type="PANTHER" id="PTHR13789">
    <property type="entry name" value="MONOOXYGENASE"/>
    <property type="match status" value="1"/>
</dbReference>
<keyword evidence="1" id="KW-0285">Flavoprotein</keyword>
<dbReference type="InterPro" id="IPR002938">
    <property type="entry name" value="FAD-bd"/>
</dbReference>
<dbReference type="EMBL" id="JAMTCP010000077">
    <property type="protein sequence ID" value="MCP2262565.1"/>
    <property type="molecule type" value="Genomic_DNA"/>
</dbReference>
<keyword evidence="3" id="KW-0503">Monooxygenase</keyword>
<dbReference type="InterPro" id="IPR003953">
    <property type="entry name" value="FAD-dep_OxRdtase_2_FAD-bd"/>
</dbReference>
<sequence>MDAVVVGAGLGGLAAGLGLRRAGWRVRVLDQADDRADDRGGTDAAHTDTAITATDTADTATTPDIADTPVALWPGAFAALEELCPRCEPLPRAPWPPGSGVFDRSGRLLVSFDPLVASGAAPAVLPLDEVRRGLLRALGPEHVVPSAQVIGVRETSTRVVVRCADGVDHLTGLVVAADGPRGVLGPEVDDRPRVRHLGATSWHGLLPPGRVRPEWHGEMWGRGEVFGVAPLPGGGLAWYAVAPTGDPGRDLAPVPHEWFARWPAPVPEILAAAEDHPPVQRPVEGLFPLPRRYVRGRIALLGDAARGASPVLGQGAGQALADAVILELALRAKSRLDEALAAYDQVRRPQANRAARRTWLAAALHRLRHPVAVDVRDGLLAHAPQWMIGRVVLRALGGIGS</sequence>
<keyword evidence="8" id="KW-1185">Reference proteome</keyword>
<feature type="compositionally biased region" description="Low complexity" evidence="4">
    <location>
        <begin position="42"/>
        <end position="65"/>
    </location>
</feature>
<dbReference type="Pfam" id="PF01494">
    <property type="entry name" value="FAD_binding_3"/>
    <property type="match status" value="1"/>
</dbReference>
<dbReference type="InterPro" id="IPR036188">
    <property type="entry name" value="FAD/NAD-bd_sf"/>
</dbReference>